<feature type="region of interest" description="Disordered" evidence="1">
    <location>
        <begin position="508"/>
        <end position="549"/>
    </location>
</feature>
<gene>
    <name evidence="2" type="ORF">EWM64_g7077</name>
</gene>
<proteinExistence type="predicted"/>
<feature type="compositionally biased region" description="Basic and acidic residues" evidence="1">
    <location>
        <begin position="516"/>
        <end position="549"/>
    </location>
</feature>
<evidence type="ECO:0000313" key="2">
    <source>
        <dbReference type="EMBL" id="TFY76935.1"/>
    </source>
</evidence>
<organism evidence="2 3">
    <name type="scientific">Hericium alpestre</name>
    <dbReference type="NCBI Taxonomy" id="135208"/>
    <lineage>
        <taxon>Eukaryota</taxon>
        <taxon>Fungi</taxon>
        <taxon>Dikarya</taxon>
        <taxon>Basidiomycota</taxon>
        <taxon>Agaricomycotina</taxon>
        <taxon>Agaricomycetes</taxon>
        <taxon>Russulales</taxon>
        <taxon>Hericiaceae</taxon>
        <taxon>Hericium</taxon>
    </lineage>
</organism>
<name>A0A4Y9ZQS3_9AGAM</name>
<dbReference type="Proteomes" id="UP000298061">
    <property type="component" value="Unassembled WGS sequence"/>
</dbReference>
<dbReference type="STRING" id="135208.A0A4Y9ZQS3"/>
<dbReference type="AlphaFoldDB" id="A0A4Y9ZQS3"/>
<feature type="region of interest" description="Disordered" evidence="1">
    <location>
        <begin position="103"/>
        <end position="144"/>
    </location>
</feature>
<evidence type="ECO:0008006" key="4">
    <source>
        <dbReference type="Google" id="ProtNLM"/>
    </source>
</evidence>
<evidence type="ECO:0000256" key="1">
    <source>
        <dbReference type="SAM" id="MobiDB-lite"/>
    </source>
</evidence>
<feature type="region of interest" description="Disordered" evidence="1">
    <location>
        <begin position="323"/>
        <end position="396"/>
    </location>
</feature>
<feature type="compositionally biased region" description="Polar residues" evidence="1">
    <location>
        <begin position="126"/>
        <end position="144"/>
    </location>
</feature>
<sequence length="549" mass="58696">MGKNKCAAKAAWRAAARAAPPLPTTANIRHLLIATITLVDTPSASAVRESPMTTQQLRVSHEADATCASRAASSVQPTIDASLVLEPATAEAQAPMPVAIATPQTHEHHTSDSCPESHGPPPALTKPTSTSNDVTPSSHQLPPVSTHTDMLITLRTPIPTLSASAATAVMVLTAAITVMGPPILFLACPMHVFCHAEDFSHESESLAPHTSPAMSVEEIDEDLLDNIIEDAQNEVRIEIHREVRLKALAEGRERGWKEGLDEGKEIARREVRRNTRAEMCQQEQGRKDVYELGRWAGYCEGLEVVRTEVSTIPRIDATVQADDATLPHPGSINTSPVNPRIDAHVQTDNTPCPHSPPLPSLHANSPPPTPVDTTTATPHANADVQTNNHTPTLSPPACTCDPTPRFNPVTPCVDTGVQSDAPARALTPTTCVHVGMQVDSPAQPTSSHLGSHTPLVTGVCVHDMPPHLSSPSSDNARTSMPARMQTVHEIDHGLLREIIATASAKGEAAGLKKGKHSDFQEGMEAGRRSGTREGHAEGLRKGREQYRLE</sequence>
<accession>A0A4Y9ZQS3</accession>
<comment type="caution">
    <text evidence="2">The sequence shown here is derived from an EMBL/GenBank/DDBJ whole genome shotgun (WGS) entry which is preliminary data.</text>
</comment>
<reference evidence="2 3" key="1">
    <citation type="submission" date="2019-02" db="EMBL/GenBank/DDBJ databases">
        <title>Genome sequencing of the rare red list fungi Hericium alpestre (H. flagellum).</title>
        <authorList>
            <person name="Buettner E."/>
            <person name="Kellner H."/>
        </authorList>
    </citation>
    <scope>NUCLEOTIDE SEQUENCE [LARGE SCALE GENOMIC DNA]</scope>
    <source>
        <strain evidence="2 3">DSM 108284</strain>
    </source>
</reference>
<keyword evidence="3" id="KW-1185">Reference proteome</keyword>
<dbReference type="OrthoDB" id="3260303at2759"/>
<protein>
    <recommendedName>
        <fullName evidence="4">Essential protein Yae1 N-terminal domain-containing protein</fullName>
    </recommendedName>
</protein>
<evidence type="ECO:0000313" key="3">
    <source>
        <dbReference type="Proteomes" id="UP000298061"/>
    </source>
</evidence>
<feature type="compositionally biased region" description="Pro residues" evidence="1">
    <location>
        <begin position="353"/>
        <end position="370"/>
    </location>
</feature>
<feature type="non-terminal residue" evidence="2">
    <location>
        <position position="549"/>
    </location>
</feature>
<dbReference type="EMBL" id="SFCI01001048">
    <property type="protein sequence ID" value="TFY76935.1"/>
    <property type="molecule type" value="Genomic_DNA"/>
</dbReference>
<feature type="compositionally biased region" description="Polar residues" evidence="1">
    <location>
        <begin position="383"/>
        <end position="392"/>
    </location>
</feature>